<sequence>MEYLLYILAAGVAGSVTAFLKYGERGAGNFIKRVLDGCFSAYIVYEISFFFCKDMRLSLAICGIGAFKGSGILDLAVGFIRNKFDLDDRNKDEQYEQ</sequence>
<dbReference type="AlphaFoldDB" id="C8PIJ8"/>
<protein>
    <submittedName>
        <fullName evidence="2">Uncharacterized protein</fullName>
    </submittedName>
</protein>
<evidence type="ECO:0000256" key="1">
    <source>
        <dbReference type="SAM" id="Phobius"/>
    </source>
</evidence>
<name>C8PIJ8_9BACT</name>
<dbReference type="OrthoDB" id="5362969at2"/>
<keyword evidence="3" id="KW-1185">Reference proteome</keyword>
<proteinExistence type="predicted"/>
<dbReference type="EMBL" id="ACYG01000027">
    <property type="protein sequence ID" value="EEV17363.1"/>
    <property type="molecule type" value="Genomic_DNA"/>
</dbReference>
<evidence type="ECO:0000313" key="2">
    <source>
        <dbReference type="EMBL" id="EEV17363.1"/>
    </source>
</evidence>
<keyword evidence="1" id="KW-1133">Transmembrane helix</keyword>
<evidence type="ECO:0000313" key="3">
    <source>
        <dbReference type="Proteomes" id="UP000005709"/>
    </source>
</evidence>
<keyword evidence="1" id="KW-0472">Membrane</keyword>
<dbReference type="RefSeq" id="WP_005872476.1">
    <property type="nucleotide sequence ID" value="NZ_ACYG01000027.1"/>
</dbReference>
<dbReference type="Proteomes" id="UP000005709">
    <property type="component" value="Unassembled WGS sequence"/>
</dbReference>
<keyword evidence="1" id="KW-0812">Transmembrane</keyword>
<accession>C8PIJ8</accession>
<feature type="transmembrane region" description="Helical" evidence="1">
    <location>
        <begin position="6"/>
        <end position="22"/>
    </location>
</feature>
<organism evidence="2 3">
    <name type="scientific">Campylobacter gracilis RM3268</name>
    <dbReference type="NCBI Taxonomy" id="553220"/>
    <lineage>
        <taxon>Bacteria</taxon>
        <taxon>Pseudomonadati</taxon>
        <taxon>Campylobacterota</taxon>
        <taxon>Epsilonproteobacteria</taxon>
        <taxon>Campylobacterales</taxon>
        <taxon>Campylobacteraceae</taxon>
        <taxon>Campylobacter</taxon>
    </lineage>
</organism>
<reference evidence="2 3" key="1">
    <citation type="submission" date="2009-07" db="EMBL/GenBank/DDBJ databases">
        <authorList>
            <person name="Madupu R."/>
            <person name="Sebastian Y."/>
            <person name="Durkin A.S."/>
            <person name="Torralba M."/>
            <person name="Methe B."/>
            <person name="Sutton G.G."/>
            <person name="Strausberg R.L."/>
            <person name="Nelson K.E."/>
        </authorList>
    </citation>
    <scope>NUCLEOTIDE SEQUENCE [LARGE SCALE GENOMIC DNA]</scope>
    <source>
        <strain evidence="2 3">RM3268</strain>
    </source>
</reference>
<gene>
    <name evidence="2" type="ORF">CAMGR0001_1659</name>
</gene>
<dbReference type="STRING" id="824.CGRAC_0616"/>
<comment type="caution">
    <text evidence="2">The sequence shown here is derived from an EMBL/GenBank/DDBJ whole genome shotgun (WGS) entry which is preliminary data.</text>
</comment>
<feature type="transmembrane region" description="Helical" evidence="1">
    <location>
        <begin position="57"/>
        <end position="80"/>
    </location>
</feature>